<evidence type="ECO:0000313" key="6">
    <source>
        <dbReference type="EMBL" id="GLL10094.1"/>
    </source>
</evidence>
<keyword evidence="2" id="KW-0238">DNA-binding</keyword>
<dbReference type="InterPro" id="IPR036388">
    <property type="entry name" value="WH-like_DNA-bd_sf"/>
</dbReference>
<dbReference type="PROSITE" id="PS50042">
    <property type="entry name" value="CNMP_BINDING_3"/>
    <property type="match status" value="1"/>
</dbReference>
<organism evidence="6 7">
    <name type="scientific">Pseudonocardia halophobica</name>
    <dbReference type="NCBI Taxonomy" id="29401"/>
    <lineage>
        <taxon>Bacteria</taxon>
        <taxon>Bacillati</taxon>
        <taxon>Actinomycetota</taxon>
        <taxon>Actinomycetes</taxon>
        <taxon>Pseudonocardiales</taxon>
        <taxon>Pseudonocardiaceae</taxon>
        <taxon>Pseudonocardia</taxon>
    </lineage>
</organism>
<dbReference type="Pfam" id="PF00027">
    <property type="entry name" value="cNMP_binding"/>
    <property type="match status" value="1"/>
</dbReference>
<dbReference type="EMBL" id="BSFQ01000003">
    <property type="protein sequence ID" value="GLL10094.1"/>
    <property type="molecule type" value="Genomic_DNA"/>
</dbReference>
<proteinExistence type="predicted"/>
<dbReference type="PROSITE" id="PS51063">
    <property type="entry name" value="HTH_CRP_2"/>
    <property type="match status" value="1"/>
</dbReference>
<dbReference type="InterPro" id="IPR050397">
    <property type="entry name" value="Env_Response_Regulators"/>
</dbReference>
<keyword evidence="3" id="KW-0804">Transcription</keyword>
<name>A0A9W6NUS1_9PSEU</name>
<evidence type="ECO:0000256" key="2">
    <source>
        <dbReference type="ARBA" id="ARBA00023125"/>
    </source>
</evidence>
<feature type="domain" description="Cyclic nucleotide-binding" evidence="4">
    <location>
        <begin position="29"/>
        <end position="150"/>
    </location>
</feature>
<dbReference type="CDD" id="cd00038">
    <property type="entry name" value="CAP_ED"/>
    <property type="match status" value="1"/>
</dbReference>
<dbReference type="SUPFAM" id="SSF51206">
    <property type="entry name" value="cAMP-binding domain-like"/>
    <property type="match status" value="1"/>
</dbReference>
<dbReference type="InterPro" id="IPR000595">
    <property type="entry name" value="cNMP-bd_dom"/>
</dbReference>
<feature type="domain" description="HTH crp-type" evidence="5">
    <location>
        <begin position="164"/>
        <end position="233"/>
    </location>
</feature>
<accession>A0A9W6NUS1</accession>
<dbReference type="PRINTS" id="PR00034">
    <property type="entry name" value="HTHCRP"/>
</dbReference>
<protein>
    <recommendedName>
        <fullName evidence="8">cAMP-binding domain of CRP or a regulatory subunit of cAMP-dependent protein kinases</fullName>
    </recommendedName>
</protein>
<dbReference type="GO" id="GO:0003677">
    <property type="term" value="F:DNA binding"/>
    <property type="evidence" value="ECO:0007669"/>
    <property type="project" value="UniProtKB-KW"/>
</dbReference>
<dbReference type="PANTHER" id="PTHR24567:SF74">
    <property type="entry name" value="HTH-TYPE TRANSCRIPTIONAL REGULATOR ARCR"/>
    <property type="match status" value="1"/>
</dbReference>
<dbReference type="GO" id="GO:0005829">
    <property type="term" value="C:cytosol"/>
    <property type="evidence" value="ECO:0007669"/>
    <property type="project" value="TreeGrafter"/>
</dbReference>
<dbReference type="Gene3D" id="2.60.120.10">
    <property type="entry name" value="Jelly Rolls"/>
    <property type="match status" value="1"/>
</dbReference>
<reference evidence="6" key="1">
    <citation type="journal article" date="2014" name="Int. J. Syst. Evol. Microbiol.">
        <title>Complete genome sequence of Corynebacterium casei LMG S-19264T (=DSM 44701T), isolated from a smear-ripened cheese.</title>
        <authorList>
            <consortium name="US DOE Joint Genome Institute (JGI-PGF)"/>
            <person name="Walter F."/>
            <person name="Albersmeier A."/>
            <person name="Kalinowski J."/>
            <person name="Ruckert C."/>
        </authorList>
    </citation>
    <scope>NUCLEOTIDE SEQUENCE</scope>
    <source>
        <strain evidence="6">VKM Ac-1069</strain>
    </source>
</reference>
<dbReference type="SUPFAM" id="SSF46785">
    <property type="entry name" value="Winged helix' DNA-binding domain"/>
    <property type="match status" value="1"/>
</dbReference>
<evidence type="ECO:0000259" key="4">
    <source>
        <dbReference type="PROSITE" id="PS50042"/>
    </source>
</evidence>
<dbReference type="AlphaFoldDB" id="A0A9W6NUS1"/>
<dbReference type="CDD" id="cd00092">
    <property type="entry name" value="HTH_CRP"/>
    <property type="match status" value="1"/>
</dbReference>
<dbReference type="InterPro" id="IPR012318">
    <property type="entry name" value="HTH_CRP"/>
</dbReference>
<comment type="caution">
    <text evidence="6">The sequence shown here is derived from an EMBL/GenBank/DDBJ whole genome shotgun (WGS) entry which is preliminary data.</text>
</comment>
<dbReference type="Proteomes" id="UP001143463">
    <property type="component" value="Unassembled WGS sequence"/>
</dbReference>
<evidence type="ECO:0000256" key="1">
    <source>
        <dbReference type="ARBA" id="ARBA00023015"/>
    </source>
</evidence>
<keyword evidence="7" id="KW-1185">Reference proteome</keyword>
<dbReference type="PANTHER" id="PTHR24567">
    <property type="entry name" value="CRP FAMILY TRANSCRIPTIONAL REGULATORY PROTEIN"/>
    <property type="match status" value="1"/>
</dbReference>
<reference evidence="6" key="2">
    <citation type="submission" date="2023-01" db="EMBL/GenBank/DDBJ databases">
        <authorList>
            <person name="Sun Q."/>
            <person name="Evtushenko L."/>
        </authorList>
    </citation>
    <scope>NUCLEOTIDE SEQUENCE</scope>
    <source>
        <strain evidence="6">VKM Ac-1069</strain>
    </source>
</reference>
<evidence type="ECO:0000259" key="5">
    <source>
        <dbReference type="PROSITE" id="PS51063"/>
    </source>
</evidence>
<dbReference type="GO" id="GO:0003700">
    <property type="term" value="F:DNA-binding transcription factor activity"/>
    <property type="evidence" value="ECO:0007669"/>
    <property type="project" value="TreeGrafter"/>
</dbReference>
<dbReference type="InterPro" id="IPR014710">
    <property type="entry name" value="RmlC-like_jellyroll"/>
</dbReference>
<gene>
    <name evidence="6" type="ORF">GCM10017577_12340</name>
</gene>
<dbReference type="Pfam" id="PF13545">
    <property type="entry name" value="HTH_Crp_2"/>
    <property type="match status" value="1"/>
</dbReference>
<dbReference type="InterPro" id="IPR036390">
    <property type="entry name" value="WH_DNA-bd_sf"/>
</dbReference>
<sequence length="250" mass="26609">MRLACPFVVVDGAAAPLDGRVRAALAASHLRGLPPGLTAALLEGARCVGVSAGDTMHRVGEDERHVELVVRGLVRVHASAPDGRTLTVRYCPLGALIGTLSLYAEPFVMPVTTQAVVDSELLAIRPGVVRGLADRDVRVARALLHELSERATAFAAEIGGSAFSTVRQRVGRHLLDLAAQCQQGPELVAPISQQELADAVGTVREVVVRTLRELRREGVLETGRHGVRILAPERLSAEAFRPPDGWNTGP</sequence>
<evidence type="ECO:0008006" key="8">
    <source>
        <dbReference type="Google" id="ProtNLM"/>
    </source>
</evidence>
<evidence type="ECO:0000313" key="7">
    <source>
        <dbReference type="Proteomes" id="UP001143463"/>
    </source>
</evidence>
<keyword evidence="1" id="KW-0805">Transcription regulation</keyword>
<dbReference type="InterPro" id="IPR018490">
    <property type="entry name" value="cNMP-bd_dom_sf"/>
</dbReference>
<evidence type="ECO:0000256" key="3">
    <source>
        <dbReference type="ARBA" id="ARBA00023163"/>
    </source>
</evidence>
<dbReference type="SMART" id="SM00419">
    <property type="entry name" value="HTH_CRP"/>
    <property type="match status" value="1"/>
</dbReference>
<dbReference type="Gene3D" id="1.10.10.10">
    <property type="entry name" value="Winged helix-like DNA-binding domain superfamily/Winged helix DNA-binding domain"/>
    <property type="match status" value="1"/>
</dbReference>